<feature type="binding site" evidence="10 13">
    <location>
        <position position="34"/>
    </location>
    <ligand>
        <name>a divalent metal cation</name>
        <dbReference type="ChEBI" id="CHEBI:60240"/>
    </ligand>
</feature>
<evidence type="ECO:0000313" key="15">
    <source>
        <dbReference type="EMBL" id="MBC8570420.1"/>
    </source>
</evidence>
<dbReference type="GO" id="GO:0004750">
    <property type="term" value="F:D-ribulose-phosphate 3-epimerase activity"/>
    <property type="evidence" value="ECO:0007669"/>
    <property type="project" value="UniProtKB-UniRule"/>
</dbReference>
<dbReference type="PROSITE" id="PS01085">
    <property type="entry name" value="RIBUL_P_3_EPIMER_1"/>
    <property type="match status" value="1"/>
</dbReference>
<comment type="caution">
    <text evidence="15">The sequence shown here is derived from an EMBL/GenBank/DDBJ whole genome shotgun (WGS) entry which is preliminary data.</text>
</comment>
<evidence type="ECO:0000256" key="9">
    <source>
        <dbReference type="ARBA" id="ARBA00023235"/>
    </source>
</evidence>
<dbReference type="InterPro" id="IPR000056">
    <property type="entry name" value="Ribul_P_3_epim-like"/>
</dbReference>
<comment type="cofactor">
    <cofactor evidence="2">
        <name>Mn(2+)</name>
        <dbReference type="ChEBI" id="CHEBI:29035"/>
    </cofactor>
</comment>
<dbReference type="EMBL" id="JACRTC010000003">
    <property type="protein sequence ID" value="MBC8570420.1"/>
    <property type="molecule type" value="Genomic_DNA"/>
</dbReference>
<organism evidence="15 16">
    <name type="scientific">Zongyangia hominis</name>
    <dbReference type="NCBI Taxonomy" id="2763677"/>
    <lineage>
        <taxon>Bacteria</taxon>
        <taxon>Bacillati</taxon>
        <taxon>Bacillota</taxon>
        <taxon>Clostridia</taxon>
        <taxon>Eubacteriales</taxon>
        <taxon>Oscillospiraceae</taxon>
        <taxon>Zongyangia</taxon>
    </lineage>
</organism>
<feature type="binding site" evidence="10 13">
    <location>
        <position position="175"/>
    </location>
    <ligand>
        <name>a divalent metal cation</name>
        <dbReference type="ChEBI" id="CHEBI:60240"/>
    </ligand>
</feature>
<feature type="binding site" evidence="10 14">
    <location>
        <begin position="141"/>
        <end position="144"/>
    </location>
    <ligand>
        <name>substrate</name>
    </ligand>
</feature>
<feature type="binding site" evidence="10 14">
    <location>
        <position position="65"/>
    </location>
    <ligand>
        <name>substrate</name>
    </ligand>
</feature>
<comment type="pathway">
    <text evidence="10">Carbohydrate degradation.</text>
</comment>
<comment type="similarity">
    <text evidence="6 10 11">Belongs to the ribulose-phosphate 3-epimerase family.</text>
</comment>
<dbReference type="GO" id="GO:0005737">
    <property type="term" value="C:cytoplasm"/>
    <property type="evidence" value="ECO:0007669"/>
    <property type="project" value="UniProtKB-ARBA"/>
</dbReference>
<comment type="cofactor">
    <cofactor evidence="3">
        <name>Co(2+)</name>
        <dbReference type="ChEBI" id="CHEBI:48828"/>
    </cofactor>
</comment>
<feature type="active site" description="Proton acceptor" evidence="10 12">
    <location>
        <position position="34"/>
    </location>
</feature>
<gene>
    <name evidence="10 15" type="primary">rpe</name>
    <name evidence="15" type="ORF">H8709_06200</name>
</gene>
<dbReference type="Pfam" id="PF00834">
    <property type="entry name" value="Ribul_P_3_epim"/>
    <property type="match status" value="1"/>
</dbReference>
<dbReference type="PANTHER" id="PTHR11749">
    <property type="entry name" value="RIBULOSE-5-PHOSPHATE-3-EPIMERASE"/>
    <property type="match status" value="1"/>
</dbReference>
<comment type="cofactor">
    <cofactor evidence="10 13">
        <name>a divalent metal cation</name>
        <dbReference type="ChEBI" id="CHEBI:60240"/>
    </cofactor>
    <text evidence="10 13">Binds 1 divalent metal cation per subunit.</text>
</comment>
<dbReference type="GO" id="GO:0019323">
    <property type="term" value="P:pentose catabolic process"/>
    <property type="evidence" value="ECO:0007669"/>
    <property type="project" value="UniProtKB-UniRule"/>
</dbReference>
<feature type="binding site" evidence="10">
    <location>
        <begin position="175"/>
        <end position="177"/>
    </location>
    <ligand>
        <name>substrate</name>
    </ligand>
</feature>
<dbReference type="Proteomes" id="UP000660861">
    <property type="component" value="Unassembled WGS sequence"/>
</dbReference>
<evidence type="ECO:0000256" key="7">
    <source>
        <dbReference type="ARBA" id="ARBA00013188"/>
    </source>
</evidence>
<name>A0A926IBT9_9FIRM</name>
<evidence type="ECO:0000256" key="14">
    <source>
        <dbReference type="PIRSR" id="PIRSR001461-3"/>
    </source>
</evidence>
<dbReference type="HAMAP" id="MF_02227">
    <property type="entry name" value="RPE"/>
    <property type="match status" value="1"/>
</dbReference>
<dbReference type="InterPro" id="IPR013785">
    <property type="entry name" value="Aldolase_TIM"/>
</dbReference>
<reference evidence="15" key="1">
    <citation type="submission" date="2020-08" db="EMBL/GenBank/DDBJ databases">
        <title>Genome public.</title>
        <authorList>
            <person name="Liu C."/>
            <person name="Sun Q."/>
        </authorList>
    </citation>
    <scope>NUCLEOTIDE SEQUENCE</scope>
    <source>
        <strain evidence="15">NSJ-54</strain>
    </source>
</reference>
<comment type="cofactor">
    <cofactor evidence="5">
        <name>Fe(2+)</name>
        <dbReference type="ChEBI" id="CHEBI:29033"/>
    </cofactor>
</comment>
<dbReference type="EC" id="5.1.3.1" evidence="7 10"/>
<dbReference type="NCBIfam" id="NF004076">
    <property type="entry name" value="PRK05581.1-4"/>
    <property type="match status" value="1"/>
</dbReference>
<feature type="binding site" evidence="10 14">
    <location>
        <position position="7"/>
    </location>
    <ligand>
        <name>substrate</name>
    </ligand>
</feature>
<protein>
    <recommendedName>
        <fullName evidence="7 10">Ribulose-phosphate 3-epimerase</fullName>
        <ecNumber evidence="7 10">5.1.3.1</ecNumber>
    </recommendedName>
</protein>
<keyword evidence="8 10" id="KW-0479">Metal-binding</keyword>
<keyword evidence="13" id="KW-0862">Zinc</keyword>
<dbReference type="PIRSF" id="PIRSF001461">
    <property type="entry name" value="RPE"/>
    <property type="match status" value="1"/>
</dbReference>
<evidence type="ECO:0000256" key="12">
    <source>
        <dbReference type="PIRSR" id="PIRSR001461-1"/>
    </source>
</evidence>
<keyword evidence="16" id="KW-1185">Reference proteome</keyword>
<dbReference type="FunFam" id="3.20.20.70:FF:000004">
    <property type="entry name" value="Ribulose-phosphate 3-epimerase"/>
    <property type="match status" value="1"/>
</dbReference>
<proteinExistence type="inferred from homology"/>
<dbReference type="PROSITE" id="PS01086">
    <property type="entry name" value="RIBUL_P_3_EPIMER_2"/>
    <property type="match status" value="1"/>
</dbReference>
<dbReference type="GO" id="GO:0006098">
    <property type="term" value="P:pentose-phosphate shunt"/>
    <property type="evidence" value="ECO:0007669"/>
    <property type="project" value="UniProtKB-UniRule"/>
</dbReference>
<sequence length="223" mass="24068">MIKISPSILASDFANLERESKTMVAAGADMLHVDVMDGHFVPNISLGAPVVAALRPKLPITFDVHLMITNPLQYLPDFVKAGSDIITFHYESDDDPREVIRAIRAAGKRVGVSVKPKTPAQEIFPLLEEVDMVLVMTVEPGFGGQKFMDDMLPKIRQIREKANALGKTDLDIQVDGGIADATAPLVAAAGANVLVAGSSLFRQDDYAAGILKLRRAAEEAYAK</sequence>
<feature type="binding site" evidence="10 13">
    <location>
        <position position="65"/>
    </location>
    <ligand>
        <name>a divalent metal cation</name>
        <dbReference type="ChEBI" id="CHEBI:60240"/>
    </ligand>
</feature>
<comment type="catalytic activity">
    <reaction evidence="1 10 11">
        <text>D-ribulose 5-phosphate = D-xylulose 5-phosphate</text>
        <dbReference type="Rhea" id="RHEA:13677"/>
        <dbReference type="ChEBI" id="CHEBI:57737"/>
        <dbReference type="ChEBI" id="CHEBI:58121"/>
        <dbReference type="EC" id="5.1.3.1"/>
    </reaction>
</comment>
<dbReference type="SUPFAM" id="SSF51366">
    <property type="entry name" value="Ribulose-phoshate binding barrel"/>
    <property type="match status" value="1"/>
</dbReference>
<comment type="function">
    <text evidence="10">Catalyzes the reversible epimerization of D-ribulose 5-phosphate to D-xylulose 5-phosphate.</text>
</comment>
<feature type="binding site" evidence="10 13">
    <location>
        <position position="32"/>
    </location>
    <ligand>
        <name>a divalent metal cation</name>
        <dbReference type="ChEBI" id="CHEBI:60240"/>
    </ligand>
</feature>
<keyword evidence="10 11" id="KW-0119">Carbohydrate metabolism</keyword>
<evidence type="ECO:0000256" key="2">
    <source>
        <dbReference type="ARBA" id="ARBA00001936"/>
    </source>
</evidence>
<evidence type="ECO:0000256" key="5">
    <source>
        <dbReference type="ARBA" id="ARBA00001954"/>
    </source>
</evidence>
<evidence type="ECO:0000256" key="10">
    <source>
        <dbReference type="HAMAP-Rule" id="MF_02227"/>
    </source>
</evidence>
<evidence type="ECO:0000256" key="4">
    <source>
        <dbReference type="ARBA" id="ARBA00001947"/>
    </source>
</evidence>
<keyword evidence="13" id="KW-0464">Manganese</keyword>
<comment type="cofactor">
    <cofactor evidence="4">
        <name>Zn(2+)</name>
        <dbReference type="ChEBI" id="CHEBI:29105"/>
    </cofactor>
</comment>
<dbReference type="GO" id="GO:0046872">
    <property type="term" value="F:metal ion binding"/>
    <property type="evidence" value="ECO:0007669"/>
    <property type="project" value="UniProtKB-UniRule"/>
</dbReference>
<dbReference type="Gene3D" id="3.20.20.70">
    <property type="entry name" value="Aldolase class I"/>
    <property type="match status" value="1"/>
</dbReference>
<evidence type="ECO:0000256" key="6">
    <source>
        <dbReference type="ARBA" id="ARBA00009541"/>
    </source>
</evidence>
<accession>A0A926IBT9</accession>
<dbReference type="InterPro" id="IPR011060">
    <property type="entry name" value="RibuloseP-bd_barrel"/>
</dbReference>
<keyword evidence="9 10" id="KW-0413">Isomerase</keyword>
<dbReference type="CDD" id="cd00429">
    <property type="entry name" value="RPE"/>
    <property type="match status" value="1"/>
</dbReference>
<evidence type="ECO:0000256" key="1">
    <source>
        <dbReference type="ARBA" id="ARBA00001782"/>
    </source>
</evidence>
<dbReference type="InterPro" id="IPR026019">
    <property type="entry name" value="Ribul_P_3_epim"/>
</dbReference>
<evidence type="ECO:0000256" key="8">
    <source>
        <dbReference type="ARBA" id="ARBA00022723"/>
    </source>
</evidence>
<keyword evidence="13" id="KW-0170">Cobalt</keyword>
<feature type="active site" description="Proton donor" evidence="10 12">
    <location>
        <position position="175"/>
    </location>
</feature>
<evidence type="ECO:0000256" key="11">
    <source>
        <dbReference type="PIRNR" id="PIRNR001461"/>
    </source>
</evidence>
<evidence type="ECO:0000256" key="13">
    <source>
        <dbReference type="PIRSR" id="PIRSR001461-2"/>
    </source>
</evidence>
<dbReference type="AlphaFoldDB" id="A0A926IBT9"/>
<dbReference type="NCBIfam" id="TIGR01163">
    <property type="entry name" value="rpe"/>
    <property type="match status" value="1"/>
</dbReference>
<evidence type="ECO:0000313" key="16">
    <source>
        <dbReference type="Proteomes" id="UP000660861"/>
    </source>
</evidence>
<feature type="binding site" evidence="10 14">
    <location>
        <begin position="197"/>
        <end position="198"/>
    </location>
    <ligand>
        <name>substrate</name>
    </ligand>
</feature>
<dbReference type="RefSeq" id="WP_262397516.1">
    <property type="nucleotide sequence ID" value="NZ_JACRTC010000003.1"/>
</dbReference>
<feature type="binding site" evidence="14">
    <location>
        <position position="177"/>
    </location>
    <ligand>
        <name>substrate</name>
    </ligand>
</feature>
<evidence type="ECO:0000256" key="3">
    <source>
        <dbReference type="ARBA" id="ARBA00001941"/>
    </source>
</evidence>